<protein>
    <recommendedName>
        <fullName evidence="1">Lantibiotic dehydratase N-terminal domain-containing protein</fullName>
    </recommendedName>
</protein>
<sequence>MLINPHFLMVLQALYWYCLPPLRRWYLTGIACSFYLEGHGSIAFLSKSMNVQRRSSVLQSFDKFVSPLPAPAFLRHQDLLYVPLDTILVRTPRFPIENYLAYACQITPYEIDATRPSQGKEIGLDQKQSPHPHLITFFQNPAARQALVVGSIDLFDELERSLSANKTSLYREQKLLRYLIRMTTRPTPYGCFAGVALAHWGEISNLSLAPCAPSLHMSPDMGWLLQLIWKIEALPAVQPYLHFQANSALTMRRGRIFLEEGLPSGRPRSVTQVSMKATGVAIRALSIAHAPVLYTDLLEMLLASTPGATLKNVEALLKVLWQHTFLLTDLRPPLTGCKSPAHYLADRVALLPPIAPVARELQDYLQALTAWANLPQRKKACQRTEISCKEQKR</sequence>
<name>A0A4P6K4Q9_KTERU</name>
<accession>A0A4P6K4Q9</accession>
<gene>
    <name evidence="2" type="ORF">EPA93_45910</name>
</gene>
<reference evidence="2 3" key="1">
    <citation type="submission" date="2019-01" db="EMBL/GenBank/DDBJ databases">
        <title>Ktedonosporobacter rubrisoli SCAWS-G2.</title>
        <authorList>
            <person name="Huang Y."/>
            <person name="Yan B."/>
        </authorList>
    </citation>
    <scope>NUCLEOTIDE SEQUENCE [LARGE SCALE GENOMIC DNA]</scope>
    <source>
        <strain evidence="2 3">SCAWS-G2</strain>
    </source>
</reference>
<dbReference type="InterPro" id="IPR006827">
    <property type="entry name" value="Lant_deHydtase_N"/>
</dbReference>
<dbReference type="AlphaFoldDB" id="A0A4P6K4Q9"/>
<dbReference type="EMBL" id="CP035758">
    <property type="protein sequence ID" value="QBD82913.1"/>
    <property type="molecule type" value="Genomic_DNA"/>
</dbReference>
<feature type="domain" description="Lantibiotic dehydratase N-terminal" evidence="1">
    <location>
        <begin position="139"/>
        <end position="386"/>
    </location>
</feature>
<dbReference type="KEGG" id="kbs:EPA93_45910"/>
<evidence type="ECO:0000259" key="1">
    <source>
        <dbReference type="Pfam" id="PF04738"/>
    </source>
</evidence>
<dbReference type="OrthoDB" id="145323at2"/>
<keyword evidence="3" id="KW-1185">Reference proteome</keyword>
<proteinExistence type="predicted"/>
<dbReference type="Proteomes" id="UP000290365">
    <property type="component" value="Chromosome"/>
</dbReference>
<evidence type="ECO:0000313" key="3">
    <source>
        <dbReference type="Proteomes" id="UP000290365"/>
    </source>
</evidence>
<evidence type="ECO:0000313" key="2">
    <source>
        <dbReference type="EMBL" id="QBD82913.1"/>
    </source>
</evidence>
<organism evidence="2 3">
    <name type="scientific">Ktedonosporobacter rubrisoli</name>
    <dbReference type="NCBI Taxonomy" id="2509675"/>
    <lineage>
        <taxon>Bacteria</taxon>
        <taxon>Bacillati</taxon>
        <taxon>Chloroflexota</taxon>
        <taxon>Ktedonobacteria</taxon>
        <taxon>Ktedonobacterales</taxon>
        <taxon>Ktedonosporobacteraceae</taxon>
        <taxon>Ktedonosporobacter</taxon>
    </lineage>
</organism>
<dbReference type="Pfam" id="PF04738">
    <property type="entry name" value="Lant_dehydr_N"/>
    <property type="match status" value="1"/>
</dbReference>